<organism evidence="4 5">
    <name type="scientific">Branchiostoma lanceolatum</name>
    <name type="common">Common lancelet</name>
    <name type="synonym">Amphioxus lanceolatum</name>
    <dbReference type="NCBI Taxonomy" id="7740"/>
    <lineage>
        <taxon>Eukaryota</taxon>
        <taxon>Metazoa</taxon>
        <taxon>Chordata</taxon>
        <taxon>Cephalochordata</taxon>
        <taxon>Leptocardii</taxon>
        <taxon>Amphioxiformes</taxon>
        <taxon>Branchiostomatidae</taxon>
        <taxon>Branchiostoma</taxon>
    </lineage>
</organism>
<keyword evidence="5" id="KW-1185">Reference proteome</keyword>
<evidence type="ECO:0000256" key="1">
    <source>
        <dbReference type="ARBA" id="ARBA00007462"/>
    </source>
</evidence>
<comment type="similarity">
    <text evidence="1">Belongs to the RRP15 family.</text>
</comment>
<dbReference type="GO" id="GO:0000470">
    <property type="term" value="P:maturation of LSU-rRNA"/>
    <property type="evidence" value="ECO:0007669"/>
    <property type="project" value="TreeGrafter"/>
</dbReference>
<dbReference type="Proteomes" id="UP000838412">
    <property type="component" value="Chromosome 4"/>
</dbReference>
<feature type="compositionally biased region" description="Acidic residues" evidence="3">
    <location>
        <begin position="29"/>
        <end position="57"/>
    </location>
</feature>
<gene>
    <name evidence="4" type="primary">RRP15</name>
    <name evidence="4" type="ORF">BLAG_LOCUS17228</name>
</gene>
<feature type="compositionally biased region" description="Basic and acidic residues" evidence="3">
    <location>
        <begin position="206"/>
        <end position="234"/>
    </location>
</feature>
<evidence type="ECO:0000313" key="4">
    <source>
        <dbReference type="EMBL" id="CAH1261961.1"/>
    </source>
</evidence>
<dbReference type="OrthoDB" id="20949at2759"/>
<proteinExistence type="inferred from homology"/>
<sequence length="267" mass="29884">MEYINMAAMQTKNMLGHKKQAFVNVSYGSEEDSGSEADASSNEDDDEISDHDDDGEDSPTQPTDPTAGNAGWADAMAKILGKQVASNKQAPILVKNKDFEKRKEKEREEKKEQTKKAGVKRQWEELGRVKADVTEKERERALQRIATRGVVQLFNAVKKEQKTIQEKLQEAGPTESKKAKAMSSISKGSFLDKLKTTMASGVPSGTERRKDNPLDKGKAVDKDEPSWKILRDDYMMGSNMKDWDKESDEEEEEGRSRDDDLSSGSED</sequence>
<feature type="region of interest" description="Disordered" evidence="3">
    <location>
        <begin position="25"/>
        <end position="120"/>
    </location>
</feature>
<dbReference type="EMBL" id="OV696689">
    <property type="protein sequence ID" value="CAH1261961.1"/>
    <property type="molecule type" value="Genomic_DNA"/>
</dbReference>
<feature type="compositionally biased region" description="Basic and acidic residues" evidence="3">
    <location>
        <begin position="95"/>
        <end position="120"/>
    </location>
</feature>
<feature type="region of interest" description="Disordered" evidence="3">
    <location>
        <begin position="162"/>
        <end position="267"/>
    </location>
</feature>
<dbReference type="InterPro" id="IPR012459">
    <property type="entry name" value="Rrp15"/>
</dbReference>
<evidence type="ECO:0000256" key="3">
    <source>
        <dbReference type="SAM" id="MobiDB-lite"/>
    </source>
</evidence>
<name>A0A8J9ZTZ8_BRALA</name>
<dbReference type="Pfam" id="PF07890">
    <property type="entry name" value="Rrp15p"/>
    <property type="match status" value="1"/>
</dbReference>
<evidence type="ECO:0000313" key="5">
    <source>
        <dbReference type="Proteomes" id="UP000838412"/>
    </source>
</evidence>
<dbReference type="PANTHER" id="PTHR13245">
    <property type="entry name" value="RRP15-LIKE PROTEIN"/>
    <property type="match status" value="1"/>
</dbReference>
<dbReference type="GO" id="GO:0030687">
    <property type="term" value="C:preribosome, large subunit precursor"/>
    <property type="evidence" value="ECO:0007669"/>
    <property type="project" value="TreeGrafter"/>
</dbReference>
<reference evidence="4" key="1">
    <citation type="submission" date="2022-01" db="EMBL/GenBank/DDBJ databases">
        <authorList>
            <person name="Braso-Vives M."/>
        </authorList>
    </citation>
    <scope>NUCLEOTIDE SEQUENCE</scope>
</reference>
<dbReference type="GO" id="GO:0000460">
    <property type="term" value="P:maturation of 5.8S rRNA"/>
    <property type="evidence" value="ECO:0007669"/>
    <property type="project" value="TreeGrafter"/>
</dbReference>
<accession>A0A8J9ZTZ8</accession>
<dbReference type="PANTHER" id="PTHR13245:SF14">
    <property type="entry name" value="RRP15-LIKE PROTEIN"/>
    <property type="match status" value="1"/>
</dbReference>
<evidence type="ECO:0000256" key="2">
    <source>
        <dbReference type="ARBA" id="ARBA00017475"/>
    </source>
</evidence>
<dbReference type="AlphaFoldDB" id="A0A8J9ZTZ8"/>
<protein>
    <recommendedName>
        <fullName evidence="2">RRP15-like protein</fullName>
    </recommendedName>
</protein>